<organism evidence="7 8">
    <name type="scientific">Huso huso</name>
    <name type="common">Beluga</name>
    <name type="synonym">Acipenser huso</name>
    <dbReference type="NCBI Taxonomy" id="61971"/>
    <lineage>
        <taxon>Eukaryota</taxon>
        <taxon>Metazoa</taxon>
        <taxon>Chordata</taxon>
        <taxon>Craniata</taxon>
        <taxon>Vertebrata</taxon>
        <taxon>Euteleostomi</taxon>
        <taxon>Actinopterygii</taxon>
        <taxon>Chondrostei</taxon>
        <taxon>Acipenseriformes</taxon>
        <taxon>Acipenseridae</taxon>
        <taxon>Huso</taxon>
    </lineage>
</organism>
<evidence type="ECO:0000256" key="5">
    <source>
        <dbReference type="PROSITE-ProRule" id="PRU00721"/>
    </source>
</evidence>
<feature type="repeat" description="Xin" evidence="5">
    <location>
        <begin position="730"/>
        <end position="745"/>
    </location>
</feature>
<dbReference type="InterPro" id="IPR012510">
    <property type="entry name" value="Actin-binding_Xin_repeat"/>
</dbReference>
<feature type="compositionally biased region" description="Polar residues" evidence="6">
    <location>
        <begin position="1734"/>
        <end position="1745"/>
    </location>
</feature>
<evidence type="ECO:0000256" key="1">
    <source>
        <dbReference type="ARBA" id="ARBA00004282"/>
    </source>
</evidence>
<dbReference type="Pfam" id="PF08043">
    <property type="entry name" value="Xin"/>
    <property type="match status" value="14"/>
</dbReference>
<dbReference type="EMBL" id="JAHFZB010000004">
    <property type="protein sequence ID" value="KAK6490203.1"/>
    <property type="molecule type" value="Genomic_DNA"/>
</dbReference>
<feature type="repeat" description="Xin" evidence="5">
    <location>
        <begin position="841"/>
        <end position="856"/>
    </location>
</feature>
<keyword evidence="2" id="KW-0677">Repeat</keyword>
<evidence type="ECO:0000313" key="7">
    <source>
        <dbReference type="EMBL" id="KAK6490203.1"/>
    </source>
</evidence>
<feature type="repeat" description="Xin" evidence="5">
    <location>
        <begin position="259"/>
        <end position="274"/>
    </location>
</feature>
<feature type="region of interest" description="Disordered" evidence="6">
    <location>
        <begin position="1796"/>
        <end position="1902"/>
    </location>
</feature>
<feature type="region of interest" description="Disordered" evidence="6">
    <location>
        <begin position="2329"/>
        <end position="2424"/>
    </location>
</feature>
<comment type="similarity">
    <text evidence="5">Belongs to the Xin family.</text>
</comment>
<dbReference type="PANTHER" id="PTHR22591:SF2">
    <property type="entry name" value="XIN ACTIN-BINDING REPEAT-CONTAINING PROTEIN 1"/>
    <property type="match status" value="1"/>
</dbReference>
<feature type="repeat" description="Xin" evidence="5">
    <location>
        <begin position="916"/>
        <end position="931"/>
    </location>
</feature>
<feature type="repeat" description="Xin" evidence="5">
    <location>
        <begin position="219"/>
        <end position="234"/>
    </location>
</feature>
<name>A0ABR0ZZG6_HUSHU</name>
<comment type="caution">
    <text evidence="7">The sequence shown here is derived from an EMBL/GenBank/DDBJ whole genome shotgun (WGS) entry which is preliminary data.</text>
</comment>
<feature type="compositionally biased region" description="Polar residues" evidence="6">
    <location>
        <begin position="1884"/>
        <end position="1893"/>
    </location>
</feature>
<comment type="subcellular location">
    <subcellularLocation>
        <location evidence="1">Cell junction</location>
    </subcellularLocation>
</comment>
<keyword evidence="8" id="KW-1185">Reference proteome</keyword>
<evidence type="ECO:0000256" key="4">
    <source>
        <dbReference type="ARBA" id="ARBA00023203"/>
    </source>
</evidence>
<feature type="repeat" description="Xin" evidence="5">
    <location>
        <begin position="335"/>
        <end position="350"/>
    </location>
</feature>
<evidence type="ECO:0000256" key="6">
    <source>
        <dbReference type="SAM" id="MobiDB-lite"/>
    </source>
</evidence>
<feature type="region of interest" description="Disordered" evidence="6">
    <location>
        <begin position="1942"/>
        <end position="1980"/>
    </location>
</feature>
<comment type="domain">
    <text evidence="5">Xin repeats bind F-actin.</text>
</comment>
<feature type="repeat" description="Xin" evidence="5">
    <location>
        <begin position="767"/>
        <end position="782"/>
    </location>
</feature>
<proteinExistence type="inferred from homology"/>
<feature type="compositionally biased region" description="Low complexity" evidence="6">
    <location>
        <begin position="2370"/>
        <end position="2382"/>
    </location>
</feature>
<feature type="repeat" description="Xin" evidence="5">
    <location>
        <begin position="697"/>
        <end position="712"/>
    </location>
</feature>
<dbReference type="PANTHER" id="PTHR22591">
    <property type="entry name" value="XIN"/>
    <property type="match status" value="1"/>
</dbReference>
<keyword evidence="3" id="KW-0965">Cell junction</keyword>
<feature type="repeat" description="Xin" evidence="5">
    <location>
        <begin position="659"/>
        <end position="674"/>
    </location>
</feature>
<evidence type="ECO:0000256" key="2">
    <source>
        <dbReference type="ARBA" id="ARBA00022737"/>
    </source>
</evidence>
<protein>
    <submittedName>
        <fullName evidence="7">Xin actin-binding repeat-containing protein 1-like</fullName>
    </submittedName>
</protein>
<feature type="region of interest" description="Disordered" evidence="6">
    <location>
        <begin position="1539"/>
        <end position="1571"/>
    </location>
</feature>
<evidence type="ECO:0000256" key="3">
    <source>
        <dbReference type="ARBA" id="ARBA00022949"/>
    </source>
</evidence>
<feature type="region of interest" description="Disordered" evidence="6">
    <location>
        <begin position="1"/>
        <end position="54"/>
    </location>
</feature>
<reference evidence="7 8" key="1">
    <citation type="submission" date="2021-05" db="EMBL/GenBank/DDBJ databases">
        <authorList>
            <person name="Zahm M."/>
            <person name="Klopp C."/>
            <person name="Cabau C."/>
            <person name="Kuhl H."/>
            <person name="Suciu R."/>
            <person name="Ciorpac M."/>
            <person name="Holostenco D."/>
            <person name="Gessner J."/>
            <person name="Wuertz S."/>
            <person name="Hohne C."/>
            <person name="Stock M."/>
            <person name="Gislard M."/>
            <person name="Lluch J."/>
            <person name="Milhes M."/>
            <person name="Lampietro C."/>
            <person name="Lopez Roques C."/>
            <person name="Donnadieu C."/>
            <person name="Du K."/>
            <person name="Schartl M."/>
            <person name="Guiguen Y."/>
        </authorList>
    </citation>
    <scope>NUCLEOTIDE SEQUENCE [LARGE SCALE GENOMIC DNA]</scope>
    <source>
        <strain evidence="7">Hh-F2</strain>
        <tissue evidence="7">Blood</tissue>
    </source>
</reference>
<feature type="repeat" description="Xin" evidence="5">
    <location>
        <begin position="981"/>
        <end position="996"/>
    </location>
</feature>
<feature type="repeat" description="Xin" evidence="5">
    <location>
        <begin position="588"/>
        <end position="603"/>
    </location>
</feature>
<accession>A0ABR0ZZG6</accession>
<feature type="region of interest" description="Disordered" evidence="6">
    <location>
        <begin position="1704"/>
        <end position="1763"/>
    </location>
</feature>
<feature type="repeat" description="Xin" evidence="5">
    <location>
        <begin position="950"/>
        <end position="965"/>
    </location>
</feature>
<feature type="repeat" description="Xin" evidence="5">
    <location>
        <begin position="180"/>
        <end position="195"/>
    </location>
</feature>
<feature type="repeat" description="Xin" evidence="5">
    <location>
        <begin position="478"/>
        <end position="493"/>
    </location>
</feature>
<feature type="compositionally biased region" description="Polar residues" evidence="6">
    <location>
        <begin position="1"/>
        <end position="16"/>
    </location>
</feature>
<feature type="repeat" description="Xin" evidence="5">
    <location>
        <begin position="1019"/>
        <end position="1034"/>
    </location>
</feature>
<keyword evidence="4 5" id="KW-0009">Actin-binding</keyword>
<sequence>MAENTKQTQVSKTTNGHKLEEDLPPPPPPGPQQEGLAPTEEQDPSFIPVPPPKETFCTFYQQQQKNELKRLYRHMHPELRNKLEVVVCKELEDMMNSDQIQALAAAEAGLQGEVQSMRWIFENWKLDSIGEHHATKKMLEDETVPGGNVKGTSSLFEHQSKQSTLLSTSKTACENEQIKGAVHTATWLFETQPLDCLNKLYPEEDEMVEAVLKEPMQRGDVKGARLLFESCPLDALGRCNSVEDRSILKLRSEIQEQKGDVQKTVKLFQTEPCCAIRDGTGNIYEIKSICREEIQSDSVKTARWLFETQPLDFINRDRSEVRIIRGISLEEAQKGGVDKKRWMFETQSLDTIHESIQEEKFQASTEVVERADVDNKRILFKTQPLAALKGECSKDTSSNEEIVGGDVRSTMWLFETQPMENLKDSFEVGRLKKVTVTEDERGTVKERKEVFETCTLDSICKEASHEENSSNGQGIEKGDVKSYKHLFETIPLGSISHTESESIAKQEELMTGNVKDNRALFETSPLYAIKDSTGNYHEVTTVSREQVINGNVQNYKWMFETRYLDQFEEGAGKVEIIKGITRQEVQAGDVKTAKWLFETQPLGCIHNQINPTEEHSSVKKEVSEKGNVRTCRWLFETQPMDILYEKSEMKQEEETIPKADVKSHTWLFETQPLDAIKETSEQYLKVCNVYQDDVKTVDVKTVKHLFETESLDSLAEQGVRYVSKVDVQSGDVSRVKEIFETKSLDTIGTASVKITEAEDKDESIQSGSVHKFTWLFENRPIDTIKEVEETSENRHILSDVKGGDVGNKKFIFETFSLDQIHNEDKVMECKSVPTEELLKKGDVKSCTMLFETQPLYAIRDKEGQFHEVTTVKKEEVMSGDVRGARWMFETKPLDAIKQQDEIFVIRAVTQEDIQKGDVKTARWRFETQPLDSLTTGEKPPVKTVEDVQEGDVQLNKQLFESQDVNQKKYVRMVSVSDVQQGDVRTSTWLFENHPIDTLKGEFQESVSVQTVHREDNQKGDVKRSTWLFETQPLDALKESEPNVKILEEMPRADVKSTTWLFESTPLDKLSSESTTETMEMVVESVRKTLHCLFNFNAIRSHGIVIEANKCRSVKMAKYQLIESQGPVIQKEEVIEGNIKGIMLQLLHRTNVEPQGILLKEDEQGNVQVTKLELSVSQQQSSTKTEGALIKADVAQAIDNLLSQDTSVTKGILIQETERGHAEMTIYSLFSHQESRAESQEVIKGDVKSTIGSLLATTQEQKTAASVTLGQSEKGNVHLYRSCIEKGDLNYLKNLQEETCEDDTDSPPKEQIEIVQGDVEGAKRHLHQHKEQVQKSIKDIVPGNIKSTKQVFLSENVSEQSSVQKEEILRGDITAAKQSLGQAMSQPIVVEKEEIVSGDIKATLQSLERAKIQSKQLEREIIVPGTIYDITVPLEETGSTTNGNETVVLVTRDTCAEKHGIEQGNQAATCVVMEDAHSSDLQAAMKSLRQATAEAKTVQHHVQERHHAVSQAHREQHTQHVAQQKTSVQHTRTVQTSMQMKETVEQKKQLSSVTRVEESTVSSKSQQKITSAQQKVSDSVEIHPIGACQQSEVAKSADNNVYDGVSQPLAAVVNPFINSDYDMQSSQEKAEQEIAVRGDVKAAIKSLQNAAAGQRAVDKEDVVRGDLHATLQSLEKSSINVSKGDYKAAMICKNARQSYLVSTKKNDTESVVVSVPPSDTELPSPVAVTDRERQPSTTLSDATVTHTCKENKTNDSTDSSTTLSDATVTHTCKENKTNDSTDSSTTLSDATVTHTCKENKTNNSTNSSTPLPPKTCEKAPSPKPAVPPKPEHLAAGSSAAQAKRPIPPPKHLREDQLAPTIPPKAQRQLPAKFTPPPLPPKPSCYQETSMTKSVETSEKESFHLEVSQNSKHMDMHCEASGVQCVTGSTAVSTKKVIRTPLQLAEEKYKHRKEGQSKDNTSNKQLTQKKPSTVNPETRGEVTEKIEHVPHKTQATEEMQGFMPSYSDDSTTANEMHESFQTALQSFGGRKTGSVHVSPPTETNKGVFVTAPALPKKVKISQANATNIICTSEGKRCTEQEESITQQTYNQALQRTTEATSSEQGSKIQSEIHTPSVQVSFNCQPKEQIEQQENKVVLRKKKTGRETEDERRQRLSFHRDEIIRGNVSAAMDIFENLKKREELQIILSKVEEFEGETFKVDVRSLKKLFENVPEWIVVSSNKVRQIKPKEQKKVERIEPKKDDTGSTSSVELVFEDLERASAEIIHLKEQTLARLMDIEESIRKALFSVSNLKSESDIVGLSGLFKESLGTEQCSSSSSNIRKISISTNKAETENTKQVSGRNKEEDVVLQGKSDQVQNPTLEIPTGKPRASSPSSPSYISIQSAARKTKVAMSEKQGAADLPQSNSSNTRPAGCEPRNADVSRHSDPLQQATLNNVFSPLNPRRQKSMLELKTVPEAAGRVGTKTVTEKYEETDCFGNKIITSKTSTTVTKQSETNTSSTYEVVANPAVYEVMTSPLVKRPLRHSAENRVNEGGMVCVTFGTPKAGKNLH</sequence>
<feature type="region of interest" description="Disordered" evidence="6">
    <location>
        <begin position="2086"/>
        <end position="2109"/>
    </location>
</feature>
<feature type="repeat" description="Xin" evidence="5">
    <location>
        <begin position="405"/>
        <end position="420"/>
    </location>
</feature>
<gene>
    <name evidence="7" type="ORF">HHUSO_G4676</name>
</gene>
<feature type="repeat" description="Xin" evidence="5">
    <location>
        <begin position="297"/>
        <end position="312"/>
    </location>
</feature>
<feature type="repeat" description="Xin" evidence="5">
    <location>
        <begin position="626"/>
        <end position="641"/>
    </location>
</feature>
<evidence type="ECO:0000313" key="8">
    <source>
        <dbReference type="Proteomes" id="UP001369086"/>
    </source>
</evidence>
<dbReference type="PROSITE" id="PS51389">
    <property type="entry name" value="XIN"/>
    <property type="match status" value="21"/>
</dbReference>
<feature type="compositionally biased region" description="Basic and acidic residues" evidence="6">
    <location>
        <begin position="1943"/>
        <end position="1955"/>
    </location>
</feature>
<feature type="repeat" description="Xin" evidence="5">
    <location>
        <begin position="1052"/>
        <end position="1067"/>
    </location>
</feature>
<feature type="compositionally biased region" description="Pro residues" evidence="6">
    <location>
        <begin position="1872"/>
        <end position="1881"/>
    </location>
</feature>
<feature type="compositionally biased region" description="Low complexity" evidence="6">
    <location>
        <begin position="1550"/>
        <end position="1564"/>
    </location>
</feature>
<feature type="repeat" description="Xin" evidence="5">
    <location>
        <begin position="550"/>
        <end position="565"/>
    </location>
</feature>
<feature type="repeat" description="Xin" evidence="5">
    <location>
        <begin position="879"/>
        <end position="894"/>
    </location>
</feature>
<dbReference type="InterPro" id="IPR030072">
    <property type="entry name" value="XIRP1/XIRP2"/>
</dbReference>
<feature type="compositionally biased region" description="Polar residues" evidence="6">
    <location>
        <begin position="1956"/>
        <end position="1974"/>
    </location>
</feature>
<dbReference type="Proteomes" id="UP001369086">
    <property type="component" value="Unassembled WGS sequence"/>
</dbReference>